<dbReference type="Proteomes" id="UP000239485">
    <property type="component" value="Unassembled WGS sequence"/>
</dbReference>
<protein>
    <submittedName>
        <fullName evidence="2">Uncharacterized protein</fullName>
    </submittedName>
</protein>
<feature type="region of interest" description="Disordered" evidence="1">
    <location>
        <begin position="1"/>
        <end position="23"/>
    </location>
</feature>
<organism evidence="2 3">
    <name type="scientific">Kineococcus xinjiangensis</name>
    <dbReference type="NCBI Taxonomy" id="512762"/>
    <lineage>
        <taxon>Bacteria</taxon>
        <taxon>Bacillati</taxon>
        <taxon>Actinomycetota</taxon>
        <taxon>Actinomycetes</taxon>
        <taxon>Kineosporiales</taxon>
        <taxon>Kineosporiaceae</taxon>
        <taxon>Kineococcus</taxon>
    </lineage>
</organism>
<comment type="caution">
    <text evidence="2">The sequence shown here is derived from an EMBL/GenBank/DDBJ whole genome shotgun (WGS) entry which is preliminary data.</text>
</comment>
<name>A0A2S6IHV4_9ACTN</name>
<reference evidence="2 3" key="1">
    <citation type="submission" date="2018-02" db="EMBL/GenBank/DDBJ databases">
        <title>Genomic Encyclopedia of Archaeal and Bacterial Type Strains, Phase II (KMG-II): from individual species to whole genera.</title>
        <authorList>
            <person name="Goeker M."/>
        </authorList>
    </citation>
    <scope>NUCLEOTIDE SEQUENCE [LARGE SCALE GENOMIC DNA]</scope>
    <source>
        <strain evidence="2 3">DSM 22857</strain>
    </source>
</reference>
<evidence type="ECO:0000313" key="2">
    <source>
        <dbReference type="EMBL" id="PPK93771.1"/>
    </source>
</evidence>
<evidence type="ECO:0000313" key="3">
    <source>
        <dbReference type="Proteomes" id="UP000239485"/>
    </source>
</evidence>
<accession>A0A2S6IHV4</accession>
<gene>
    <name evidence="2" type="ORF">CLV92_10947</name>
</gene>
<dbReference type="AlphaFoldDB" id="A0A2S6IHV4"/>
<dbReference type="EMBL" id="PTJD01000009">
    <property type="protein sequence ID" value="PPK93771.1"/>
    <property type="molecule type" value="Genomic_DNA"/>
</dbReference>
<keyword evidence="3" id="KW-1185">Reference proteome</keyword>
<proteinExistence type="predicted"/>
<evidence type="ECO:0000256" key="1">
    <source>
        <dbReference type="SAM" id="MobiDB-lite"/>
    </source>
</evidence>
<sequence>MGPHELDQALTRRSRSDGAQRHPCRVPAEQHVLNLAHAPVAAGVFLGDPVHTIDERSSLR</sequence>